<dbReference type="Proteomes" id="UP000789366">
    <property type="component" value="Unassembled WGS sequence"/>
</dbReference>
<evidence type="ECO:0000313" key="2">
    <source>
        <dbReference type="Proteomes" id="UP000789366"/>
    </source>
</evidence>
<feature type="non-terminal residue" evidence="1">
    <location>
        <position position="1"/>
    </location>
</feature>
<name>A0ACA9Q6K6_9GLOM</name>
<accession>A0ACA9Q6K6</accession>
<organism evidence="1 2">
    <name type="scientific">Cetraspora pellucida</name>
    <dbReference type="NCBI Taxonomy" id="1433469"/>
    <lineage>
        <taxon>Eukaryota</taxon>
        <taxon>Fungi</taxon>
        <taxon>Fungi incertae sedis</taxon>
        <taxon>Mucoromycota</taxon>
        <taxon>Glomeromycotina</taxon>
        <taxon>Glomeromycetes</taxon>
        <taxon>Diversisporales</taxon>
        <taxon>Gigasporaceae</taxon>
        <taxon>Cetraspora</taxon>
    </lineage>
</organism>
<protein>
    <submittedName>
        <fullName evidence="1">3176_t:CDS:1</fullName>
    </submittedName>
</protein>
<comment type="caution">
    <text evidence="1">The sequence shown here is derived from an EMBL/GenBank/DDBJ whole genome shotgun (WGS) entry which is preliminary data.</text>
</comment>
<sequence length="460" mass="52836">AYWGRLEVGKLLHSQKKREEQLKIKEKKLQTAIKQLLGKREKLQQEEKRINEFTKQLFRKEELFTQQLALSSHKEKTIRDEMEKVKEIRERVIGHLEKIIPLSKEEAKKDLLILLRAEEEKIRQSERIAKEESAKIICQALEKCSSELVFTKTTDALRVESPQIISKIIGKDGRNINAFHRITGTELIIDKESDELTIQISSFNSLRRAIGLQTLRNLIKEVKFSPLYIEKTYQEVSAKIDELIIKTGNEVVEELGLSDVHPEIIKHLGKLKYRTSYGQNVLEHCLEVAKLAGSIAAELDLDVLLARRAGLFHDIGKAVEDGGNYSHVRSGISLAKKFQEPEIVINAIASHHRDFPPTNLYSLIVLAADKLSAARPGVRGYQSEAYIERMNSLENIANNFPVFVDAEKLNDHKTWEIARKIREKIKKDIVIPGEVTIQVVREKRFTQRLHHRPEPIKIKP</sequence>
<feature type="non-terminal residue" evidence="1">
    <location>
        <position position="460"/>
    </location>
</feature>
<keyword evidence="2" id="KW-1185">Reference proteome</keyword>
<proteinExistence type="predicted"/>
<evidence type="ECO:0000313" key="1">
    <source>
        <dbReference type="EMBL" id="CAG8732426.1"/>
    </source>
</evidence>
<gene>
    <name evidence="1" type="ORF">SPELUC_LOCUS13210</name>
</gene>
<dbReference type="EMBL" id="CAJVPW010033968">
    <property type="protein sequence ID" value="CAG8732426.1"/>
    <property type="molecule type" value="Genomic_DNA"/>
</dbReference>
<reference evidence="1" key="1">
    <citation type="submission" date="2021-06" db="EMBL/GenBank/DDBJ databases">
        <authorList>
            <person name="Kallberg Y."/>
            <person name="Tangrot J."/>
            <person name="Rosling A."/>
        </authorList>
    </citation>
    <scope>NUCLEOTIDE SEQUENCE</scope>
    <source>
        <strain evidence="1">28 12/20/2015</strain>
    </source>
</reference>